<dbReference type="GO" id="GO:0016787">
    <property type="term" value="F:hydrolase activity"/>
    <property type="evidence" value="ECO:0007669"/>
    <property type="project" value="UniProtKB-UniRule"/>
</dbReference>
<dbReference type="GO" id="GO:0005524">
    <property type="term" value="F:ATP binding"/>
    <property type="evidence" value="ECO:0007669"/>
    <property type="project" value="UniProtKB-UniRule"/>
</dbReference>
<dbReference type="Gene3D" id="1.10.3170.10">
    <property type="entry name" value="Recbcd, chain B, domain 2"/>
    <property type="match status" value="1"/>
</dbReference>
<dbReference type="InterPro" id="IPR038726">
    <property type="entry name" value="PDDEXK_AddAB-type"/>
</dbReference>
<dbReference type="Gene3D" id="3.90.320.10">
    <property type="match status" value="1"/>
</dbReference>
<dbReference type="EMBL" id="JAVDQD010000006">
    <property type="protein sequence ID" value="MDR6240929.1"/>
    <property type="molecule type" value="Genomic_DNA"/>
</dbReference>
<keyword evidence="4 5" id="KW-0067">ATP-binding</keyword>
<dbReference type="Gene3D" id="3.40.50.300">
    <property type="entry name" value="P-loop containing nucleotide triphosphate hydrolases"/>
    <property type="match status" value="3"/>
</dbReference>
<dbReference type="PANTHER" id="PTHR11070:SF67">
    <property type="entry name" value="DNA 3'-5' HELICASE"/>
    <property type="match status" value="1"/>
</dbReference>
<keyword evidence="1 5" id="KW-0547">Nucleotide-binding</keyword>
<comment type="caution">
    <text evidence="7">The sequence shown here is derived from an EMBL/GenBank/DDBJ whole genome shotgun (WGS) entry which is preliminary data.</text>
</comment>
<dbReference type="SUPFAM" id="SSF52540">
    <property type="entry name" value="P-loop containing nucleoside triphosphate hydrolases"/>
    <property type="match status" value="1"/>
</dbReference>
<keyword evidence="2 5" id="KW-0378">Hydrolase</keyword>
<dbReference type="InterPro" id="IPR014016">
    <property type="entry name" value="UvrD-like_ATP-bd"/>
</dbReference>
<gene>
    <name evidence="7" type="ORF">HNQ88_004005</name>
</gene>
<sequence length="1098" mass="126583">MNKNFVIYRSSAGSGKTYTLAKEYLGQALRSEYHFKHILAVTFTNKATQEMKERIVSFLHEISIGDPSVGALTDDLAEMLQISSQEVVERSAKVLTRILHNYSHFSVLTIDSFFQQVIRSFAKELGLQGGIAIELDQDQVLNEVIDRVIEDVNDNPNLAKWLRLFAEKKVEEGKSWDIKDAVKSFSYELFSEKFKSLEEQVTEMNDTPDQVDEFLSTLQRTIREFEKKMSLFGTEAMDVLMDLGLTVDDFPYKKSSFANYFVKLKNGEEFTPGARALAALDDLNKWKTKSTPAGKASLIEDAFHQGANEALRKAVDYYNQQHKRYYSALEVLRYFYSFGILSDIINKLQEYRQEKDIMLISDASDFLKHIINENDSPFIYEKTGTKFFHFFIDEFQDTSRFQWDNFRPLVENSLAGEEYIGKDPLEGNKNLVLGDVKQSIYRWRGGDQTLLQFGIEKDIGNDYTKVEHLDTNWRSLKNVIEFNNSVFSVAPELLVSEIVSSAENLEEQEKEILEGKAYGIIQAYADVAQKVSPKHQKNEKKGFIRSEFVEAELDDDGNKIKPKEVILSRLPNHIEALQKQGIKARDIAFLVRNKQDGVLIADFFSRYKHANSHSLCNFDVVSSESLYVKNALVVRILVGAMKALLDLEDNLSWTALAHDFKVLNNEVKVSDNEIFEDRKKLKDALPTAFVSKVDYLYNFPIYELVEYLIPVFGLNEHTGERAYLQAFEDLVLEYLESNVGDVGSFVEWWDDKGVSKSIAMSDEMDAMRILTIHKSKGLQYKVVIIPFCDWSMDHNTTFDNILWTQSNYKPFEMLPTFPVKYQKGLKDTYFALEYYEEQIGAFLDNLNLMYVAFTRAEEYLFTFSEKPNLKKGVPIGNVGKLLYKSFEYATDEESMLKDGWKEESGVYEYGSIDKEKEISSKEDNSVKINQFISSDWRKRLSISRQDECIFNLDDTERVEKINYGILIHDILSKVLTPDQLESVLADYLEQGIINPEDKEVLRERIELLFANQQVRDWFITDWKVKTEVPILPKSGELSRLDRVLTKGNDAIIIDFKTGFQKKKDINQIIAYKALLKGMGFEKIQAFLLYLEDISIVEV</sequence>
<proteinExistence type="predicted"/>
<evidence type="ECO:0000259" key="6">
    <source>
        <dbReference type="PROSITE" id="PS51198"/>
    </source>
</evidence>
<dbReference type="InterPro" id="IPR027417">
    <property type="entry name" value="P-loop_NTPase"/>
</dbReference>
<feature type="domain" description="UvrD-like helicase ATP-binding" evidence="6">
    <location>
        <begin position="1"/>
        <end position="476"/>
    </location>
</feature>
<protein>
    <submittedName>
        <fullName evidence="7">ATP-dependent exoDNAse (Exonuclease V) beta subunit</fullName>
    </submittedName>
</protein>
<dbReference type="AlphaFoldDB" id="A0AAE3XRY3"/>
<keyword evidence="8" id="KW-1185">Reference proteome</keyword>
<dbReference type="Pfam" id="PF12705">
    <property type="entry name" value="PDDEXK_1"/>
    <property type="match status" value="1"/>
</dbReference>
<feature type="binding site" evidence="5">
    <location>
        <begin position="10"/>
        <end position="17"/>
    </location>
    <ligand>
        <name>ATP</name>
        <dbReference type="ChEBI" id="CHEBI:30616"/>
    </ligand>
</feature>
<dbReference type="GO" id="GO:0005829">
    <property type="term" value="C:cytosol"/>
    <property type="evidence" value="ECO:0007669"/>
    <property type="project" value="TreeGrafter"/>
</dbReference>
<dbReference type="PROSITE" id="PS51198">
    <property type="entry name" value="UVRD_HELICASE_ATP_BIND"/>
    <property type="match status" value="1"/>
</dbReference>
<name>A0AAE3XRY3_9BACT</name>
<organism evidence="7 8">
    <name type="scientific">Aureibacter tunicatorum</name>
    <dbReference type="NCBI Taxonomy" id="866807"/>
    <lineage>
        <taxon>Bacteria</taxon>
        <taxon>Pseudomonadati</taxon>
        <taxon>Bacteroidota</taxon>
        <taxon>Cytophagia</taxon>
        <taxon>Cytophagales</taxon>
        <taxon>Persicobacteraceae</taxon>
        <taxon>Aureibacter</taxon>
    </lineage>
</organism>
<evidence type="ECO:0000313" key="8">
    <source>
        <dbReference type="Proteomes" id="UP001185092"/>
    </source>
</evidence>
<accession>A0AAE3XRY3</accession>
<evidence type="ECO:0000256" key="4">
    <source>
        <dbReference type="ARBA" id="ARBA00022840"/>
    </source>
</evidence>
<evidence type="ECO:0000256" key="3">
    <source>
        <dbReference type="ARBA" id="ARBA00022806"/>
    </source>
</evidence>
<dbReference type="RefSeq" id="WP_309941304.1">
    <property type="nucleotide sequence ID" value="NZ_AP025305.1"/>
</dbReference>
<evidence type="ECO:0000256" key="2">
    <source>
        <dbReference type="ARBA" id="ARBA00022801"/>
    </source>
</evidence>
<reference evidence="7" key="1">
    <citation type="submission" date="2023-07" db="EMBL/GenBank/DDBJ databases">
        <title>Genomic Encyclopedia of Type Strains, Phase IV (KMG-IV): sequencing the most valuable type-strain genomes for metagenomic binning, comparative biology and taxonomic classification.</title>
        <authorList>
            <person name="Goeker M."/>
        </authorList>
    </citation>
    <scope>NUCLEOTIDE SEQUENCE</scope>
    <source>
        <strain evidence="7">DSM 26174</strain>
    </source>
</reference>
<dbReference type="GO" id="GO:0000725">
    <property type="term" value="P:recombinational repair"/>
    <property type="evidence" value="ECO:0007669"/>
    <property type="project" value="TreeGrafter"/>
</dbReference>
<dbReference type="GO" id="GO:0043138">
    <property type="term" value="F:3'-5' DNA helicase activity"/>
    <property type="evidence" value="ECO:0007669"/>
    <property type="project" value="TreeGrafter"/>
</dbReference>
<dbReference type="PANTHER" id="PTHR11070">
    <property type="entry name" value="UVRD / RECB / PCRA DNA HELICASE FAMILY MEMBER"/>
    <property type="match status" value="1"/>
</dbReference>
<dbReference type="Proteomes" id="UP001185092">
    <property type="component" value="Unassembled WGS sequence"/>
</dbReference>
<dbReference type="GO" id="GO:0003677">
    <property type="term" value="F:DNA binding"/>
    <property type="evidence" value="ECO:0007669"/>
    <property type="project" value="InterPro"/>
</dbReference>
<evidence type="ECO:0000256" key="1">
    <source>
        <dbReference type="ARBA" id="ARBA00022741"/>
    </source>
</evidence>
<evidence type="ECO:0000256" key="5">
    <source>
        <dbReference type="PROSITE-ProRule" id="PRU00560"/>
    </source>
</evidence>
<dbReference type="Pfam" id="PF00580">
    <property type="entry name" value="UvrD-helicase"/>
    <property type="match status" value="1"/>
</dbReference>
<evidence type="ECO:0000313" key="7">
    <source>
        <dbReference type="EMBL" id="MDR6240929.1"/>
    </source>
</evidence>
<keyword evidence="3 5" id="KW-0347">Helicase</keyword>
<dbReference type="InterPro" id="IPR011604">
    <property type="entry name" value="PDDEXK-like_dom_sf"/>
</dbReference>
<dbReference type="InterPro" id="IPR000212">
    <property type="entry name" value="DNA_helicase_UvrD/REP"/>
</dbReference>